<evidence type="ECO:0000313" key="1">
    <source>
        <dbReference type="EMBL" id="JAE07718.1"/>
    </source>
</evidence>
<accession>A0A0A9FHI1</accession>
<protein>
    <submittedName>
        <fullName evidence="1">Uncharacterized protein</fullName>
    </submittedName>
</protein>
<name>A0A0A9FHI1_ARUDO</name>
<proteinExistence type="predicted"/>
<reference evidence="1" key="2">
    <citation type="journal article" date="2015" name="Data Brief">
        <title>Shoot transcriptome of the giant reed, Arundo donax.</title>
        <authorList>
            <person name="Barrero R.A."/>
            <person name="Guerrero F.D."/>
            <person name="Moolhuijzen P."/>
            <person name="Goolsby J.A."/>
            <person name="Tidwell J."/>
            <person name="Bellgard S.E."/>
            <person name="Bellgard M.I."/>
        </authorList>
    </citation>
    <scope>NUCLEOTIDE SEQUENCE</scope>
    <source>
        <tissue evidence="1">Shoot tissue taken approximately 20 cm above the soil surface</tissue>
    </source>
</reference>
<organism evidence="1">
    <name type="scientific">Arundo donax</name>
    <name type="common">Giant reed</name>
    <name type="synonym">Donax arundinaceus</name>
    <dbReference type="NCBI Taxonomy" id="35708"/>
    <lineage>
        <taxon>Eukaryota</taxon>
        <taxon>Viridiplantae</taxon>
        <taxon>Streptophyta</taxon>
        <taxon>Embryophyta</taxon>
        <taxon>Tracheophyta</taxon>
        <taxon>Spermatophyta</taxon>
        <taxon>Magnoliopsida</taxon>
        <taxon>Liliopsida</taxon>
        <taxon>Poales</taxon>
        <taxon>Poaceae</taxon>
        <taxon>PACMAD clade</taxon>
        <taxon>Arundinoideae</taxon>
        <taxon>Arundineae</taxon>
        <taxon>Arundo</taxon>
    </lineage>
</organism>
<dbReference type="EMBL" id="GBRH01190178">
    <property type="protein sequence ID" value="JAE07718.1"/>
    <property type="molecule type" value="Transcribed_RNA"/>
</dbReference>
<sequence>MFSNGGETFIYHHVLPTCEQCYLITPVCFWCSLLRVTAPVRS</sequence>
<reference evidence="1" key="1">
    <citation type="submission" date="2014-09" db="EMBL/GenBank/DDBJ databases">
        <authorList>
            <person name="Magalhaes I.L.F."/>
            <person name="Oliveira U."/>
            <person name="Santos F.R."/>
            <person name="Vidigal T.H.D.A."/>
            <person name="Brescovit A.D."/>
            <person name="Santos A.J."/>
        </authorList>
    </citation>
    <scope>NUCLEOTIDE SEQUENCE</scope>
    <source>
        <tissue evidence="1">Shoot tissue taken approximately 20 cm above the soil surface</tissue>
    </source>
</reference>
<dbReference type="SUPFAM" id="SSF103575">
    <property type="entry name" value="Plexin repeat"/>
    <property type="match status" value="1"/>
</dbReference>
<dbReference type="AlphaFoldDB" id="A0A0A9FHI1"/>